<dbReference type="Gene3D" id="1.10.3660.10">
    <property type="entry name" value="6-phosphogluconate dehydrogenase C-terminal like domain"/>
    <property type="match status" value="1"/>
</dbReference>
<dbReference type="InterPro" id="IPR046825">
    <property type="entry name" value="PDH_C"/>
</dbReference>
<evidence type="ECO:0000259" key="3">
    <source>
        <dbReference type="PROSITE" id="PS51176"/>
    </source>
</evidence>
<proteinExistence type="inferred from homology"/>
<dbReference type="PANTHER" id="PTHR21363:SF0">
    <property type="entry name" value="PREPHENATE DEHYDROGENASE [NADP(+)]"/>
    <property type="match status" value="1"/>
</dbReference>
<dbReference type="PANTHER" id="PTHR21363">
    <property type="entry name" value="PREPHENATE DEHYDROGENASE"/>
    <property type="match status" value="1"/>
</dbReference>
<gene>
    <name evidence="4" type="ORF">KSZ_09130</name>
</gene>
<sequence length="289" mass="30690">MFNRVTIIGLGLIGGSIGLALRKAGAAKQIAGYDLGRGVSAQASKIGAIDQAYECIADAVRGSDLVILATPVGAVRALLQAIAPVLTPGTVVTDVSSTKSQVINWAEEFLPEHASFVGGHPMAGKEVSGVEVADADLFKDCIYCLTPTVHTNSAAVSKVAALIETLGARVRFLDPAEHDGLVAGISHLPFLVSTALMATVADDPTWGDASLLASSGFRDATRLAAGNPEMYRDICLTNSTAIVRWLDIYISKLSDLRDHITTHDKYINESFAKAQQQRQQWQASHHPDE</sequence>
<dbReference type="InterPro" id="IPR003099">
    <property type="entry name" value="Prephen_DH"/>
</dbReference>
<dbReference type="Pfam" id="PF02153">
    <property type="entry name" value="PDH_N"/>
    <property type="match status" value="1"/>
</dbReference>
<organism evidence="4 5">
    <name type="scientific">Dictyobacter formicarum</name>
    <dbReference type="NCBI Taxonomy" id="2778368"/>
    <lineage>
        <taxon>Bacteria</taxon>
        <taxon>Bacillati</taxon>
        <taxon>Chloroflexota</taxon>
        <taxon>Ktedonobacteria</taxon>
        <taxon>Ktedonobacterales</taxon>
        <taxon>Dictyobacteraceae</taxon>
        <taxon>Dictyobacter</taxon>
    </lineage>
</organism>
<dbReference type="PROSITE" id="PS51176">
    <property type="entry name" value="PDH_ADH"/>
    <property type="match status" value="1"/>
</dbReference>
<evidence type="ECO:0000256" key="1">
    <source>
        <dbReference type="ARBA" id="ARBA00007964"/>
    </source>
</evidence>
<evidence type="ECO:0000313" key="4">
    <source>
        <dbReference type="EMBL" id="GHO82907.1"/>
    </source>
</evidence>
<keyword evidence="2" id="KW-0560">Oxidoreductase</keyword>
<name>A0ABQ3V9U7_9CHLR</name>
<accession>A0ABQ3V9U7</accession>
<dbReference type="Gene3D" id="3.40.50.720">
    <property type="entry name" value="NAD(P)-binding Rossmann-like Domain"/>
    <property type="match status" value="1"/>
</dbReference>
<dbReference type="InterPro" id="IPR008927">
    <property type="entry name" value="6-PGluconate_DH-like_C_sf"/>
</dbReference>
<dbReference type="InterPro" id="IPR050812">
    <property type="entry name" value="Preph/Arog_dehydrog"/>
</dbReference>
<reference evidence="4 5" key="1">
    <citation type="journal article" date="2021" name="Int. J. Syst. Evol. Microbiol.">
        <title>Reticulibacter mediterranei gen. nov., sp. nov., within the new family Reticulibacteraceae fam. nov., and Ktedonospora formicarum gen. nov., sp. nov., Ktedonobacter robiniae sp. nov., Dictyobacter formicarum sp. nov. and Dictyobacter arantiisoli sp. nov., belonging to the class Ktedonobacteria.</title>
        <authorList>
            <person name="Yabe S."/>
            <person name="Zheng Y."/>
            <person name="Wang C.M."/>
            <person name="Sakai Y."/>
            <person name="Abe K."/>
            <person name="Yokota A."/>
            <person name="Donadio S."/>
            <person name="Cavaletti L."/>
            <person name="Monciardini P."/>
        </authorList>
    </citation>
    <scope>NUCLEOTIDE SEQUENCE [LARGE SCALE GENOMIC DNA]</scope>
    <source>
        <strain evidence="4 5">SOSP1-9</strain>
    </source>
</reference>
<dbReference type="SUPFAM" id="SSF48179">
    <property type="entry name" value="6-phosphogluconate dehydrogenase C-terminal domain-like"/>
    <property type="match status" value="1"/>
</dbReference>
<dbReference type="Proteomes" id="UP000635565">
    <property type="component" value="Unassembled WGS sequence"/>
</dbReference>
<protein>
    <submittedName>
        <fullName evidence="4">Prephenate dehydrogenase</fullName>
    </submittedName>
</protein>
<feature type="domain" description="Prephenate/arogenate dehydrogenase" evidence="3">
    <location>
        <begin position="3"/>
        <end position="289"/>
    </location>
</feature>
<dbReference type="RefSeq" id="WP_201360545.1">
    <property type="nucleotide sequence ID" value="NZ_BNJJ01000002.1"/>
</dbReference>
<dbReference type="Pfam" id="PF20463">
    <property type="entry name" value="PDH_C"/>
    <property type="match status" value="1"/>
</dbReference>
<dbReference type="EMBL" id="BNJJ01000002">
    <property type="protein sequence ID" value="GHO82907.1"/>
    <property type="molecule type" value="Genomic_DNA"/>
</dbReference>
<comment type="caution">
    <text evidence="4">The sequence shown here is derived from an EMBL/GenBank/DDBJ whole genome shotgun (WGS) entry which is preliminary data.</text>
</comment>
<evidence type="ECO:0000313" key="5">
    <source>
        <dbReference type="Proteomes" id="UP000635565"/>
    </source>
</evidence>
<evidence type="ECO:0000256" key="2">
    <source>
        <dbReference type="ARBA" id="ARBA00023002"/>
    </source>
</evidence>
<dbReference type="SUPFAM" id="SSF51735">
    <property type="entry name" value="NAD(P)-binding Rossmann-fold domains"/>
    <property type="match status" value="1"/>
</dbReference>
<dbReference type="InterPro" id="IPR046826">
    <property type="entry name" value="PDH_N"/>
</dbReference>
<keyword evidence="5" id="KW-1185">Reference proteome</keyword>
<comment type="similarity">
    <text evidence="1">Belongs to the prephenate/arogenate dehydrogenase family.</text>
</comment>
<dbReference type="InterPro" id="IPR036291">
    <property type="entry name" value="NAD(P)-bd_dom_sf"/>
</dbReference>